<dbReference type="Gene3D" id="1.10.1740.10">
    <property type="match status" value="1"/>
</dbReference>
<dbReference type="NCBIfam" id="TIGR02937">
    <property type="entry name" value="sigma70-ECF"/>
    <property type="match status" value="1"/>
</dbReference>
<keyword evidence="3" id="KW-1185">Reference proteome</keyword>
<dbReference type="RefSeq" id="WP_053435565.1">
    <property type="nucleotide sequence ID" value="NZ_LGUF01000007.1"/>
</dbReference>
<dbReference type="SUPFAM" id="SSF88946">
    <property type="entry name" value="Sigma2 domain of RNA polymerase sigma factors"/>
    <property type="match status" value="1"/>
</dbReference>
<dbReference type="InterPro" id="IPR014284">
    <property type="entry name" value="RNA_pol_sigma-70_dom"/>
</dbReference>
<organism evidence="2 3">
    <name type="scientific">Sporosarcina globispora</name>
    <name type="common">Bacillus globisporus</name>
    <dbReference type="NCBI Taxonomy" id="1459"/>
    <lineage>
        <taxon>Bacteria</taxon>
        <taxon>Bacillati</taxon>
        <taxon>Bacillota</taxon>
        <taxon>Bacilli</taxon>
        <taxon>Bacillales</taxon>
        <taxon>Caryophanaceae</taxon>
        <taxon>Sporosarcina</taxon>
    </lineage>
</organism>
<evidence type="ECO:0000259" key="1">
    <source>
        <dbReference type="Pfam" id="PF04542"/>
    </source>
</evidence>
<comment type="caution">
    <text evidence="2">The sequence shown here is derived from an EMBL/GenBank/DDBJ whole genome shotgun (WGS) entry which is preliminary data.</text>
</comment>
<dbReference type="InterPro" id="IPR036388">
    <property type="entry name" value="WH-like_DNA-bd_sf"/>
</dbReference>
<dbReference type="STRING" id="1459.AF332_16200"/>
<dbReference type="GO" id="GO:0003700">
    <property type="term" value="F:DNA-binding transcription factor activity"/>
    <property type="evidence" value="ECO:0007669"/>
    <property type="project" value="InterPro"/>
</dbReference>
<protein>
    <submittedName>
        <fullName evidence="2">RNA polymerase sigma24 factor</fullName>
    </submittedName>
</protein>
<dbReference type="GO" id="GO:0006352">
    <property type="term" value="P:DNA-templated transcription initiation"/>
    <property type="evidence" value="ECO:0007669"/>
    <property type="project" value="InterPro"/>
</dbReference>
<dbReference type="SUPFAM" id="SSF88659">
    <property type="entry name" value="Sigma3 and sigma4 domains of RNA polymerase sigma factors"/>
    <property type="match status" value="1"/>
</dbReference>
<dbReference type="InterPro" id="IPR013325">
    <property type="entry name" value="RNA_pol_sigma_r2"/>
</dbReference>
<dbReference type="Gene3D" id="1.10.10.10">
    <property type="entry name" value="Winged helix-like DNA-binding domain superfamily/Winged helix DNA-binding domain"/>
    <property type="match status" value="1"/>
</dbReference>
<dbReference type="PATRIC" id="fig|1459.3.peg.3535"/>
<dbReference type="InterPro" id="IPR007627">
    <property type="entry name" value="RNA_pol_sigma70_r2"/>
</dbReference>
<dbReference type="AlphaFoldDB" id="A0A0M0GEB3"/>
<name>A0A0M0GEB3_SPOGL</name>
<dbReference type="InterPro" id="IPR013324">
    <property type="entry name" value="RNA_pol_sigma_r3/r4-like"/>
</dbReference>
<dbReference type="Pfam" id="PF04542">
    <property type="entry name" value="Sigma70_r2"/>
    <property type="match status" value="1"/>
</dbReference>
<feature type="domain" description="RNA polymerase sigma-70 region 2" evidence="1">
    <location>
        <begin position="9"/>
        <end position="73"/>
    </location>
</feature>
<proteinExistence type="predicted"/>
<evidence type="ECO:0000313" key="2">
    <source>
        <dbReference type="EMBL" id="KON88194.1"/>
    </source>
</evidence>
<accession>A0A0M0GEB3</accession>
<dbReference type="EMBL" id="LGUF01000007">
    <property type="protein sequence ID" value="KON88194.1"/>
    <property type="molecule type" value="Genomic_DNA"/>
</dbReference>
<dbReference type="OrthoDB" id="9783788at2"/>
<dbReference type="Proteomes" id="UP000037109">
    <property type="component" value="Unassembled WGS sequence"/>
</dbReference>
<reference evidence="3" key="1">
    <citation type="submission" date="2015-07" db="EMBL/GenBank/DDBJ databases">
        <title>Fjat-10036 dsm4.</title>
        <authorList>
            <person name="Liu B."/>
            <person name="Wang J."/>
            <person name="Zhu Y."/>
            <person name="Liu G."/>
            <person name="Chen Q."/>
            <person name="Chen Z."/>
            <person name="Lan J."/>
            <person name="Che J."/>
            <person name="Ge C."/>
            <person name="Shi H."/>
            <person name="Pan Z."/>
            <person name="Liu X."/>
        </authorList>
    </citation>
    <scope>NUCLEOTIDE SEQUENCE [LARGE SCALE GENOMIC DNA]</scope>
    <source>
        <strain evidence="3">DSM 4</strain>
    </source>
</reference>
<sequence>MESFEELAVKYKPMIHKIIRSLNIYKNKDDFYQLGLITLWQVWKNYDADKGTLASYAYSMIKGKIMNELAKQTQQSDRYLYPEENFWDFIEDTSLFPSTDSTQELFNKCRILSANQMKWLQYTLCEQMSVKEIAEKEQVSISAVKNWRHGAREKLKKIMKHNRCLEY</sequence>
<evidence type="ECO:0000313" key="3">
    <source>
        <dbReference type="Proteomes" id="UP000037109"/>
    </source>
</evidence>
<gene>
    <name evidence="2" type="ORF">AF332_16200</name>
</gene>